<dbReference type="PROSITE" id="PS50035">
    <property type="entry name" value="PLD"/>
    <property type="match status" value="1"/>
</dbReference>
<keyword evidence="6" id="KW-0594">Phospholipid biosynthesis</keyword>
<proteinExistence type="inferred from homology"/>
<dbReference type="GO" id="GO:0003882">
    <property type="term" value="F:CDP-diacylglycerol-serine O-phosphatidyltransferase activity"/>
    <property type="evidence" value="ECO:0007669"/>
    <property type="project" value="TreeGrafter"/>
</dbReference>
<feature type="domain" description="PLD phosphodiesterase" evidence="8">
    <location>
        <begin position="430"/>
        <end position="457"/>
    </location>
</feature>
<dbReference type="GO" id="GO:0032049">
    <property type="term" value="P:cardiolipin biosynthetic process"/>
    <property type="evidence" value="ECO:0007669"/>
    <property type="project" value="InterPro"/>
</dbReference>
<dbReference type="InterPro" id="IPR025202">
    <property type="entry name" value="PLD-like_dom"/>
</dbReference>
<dbReference type="PATRIC" id="fig|251654.3.peg.5811"/>
<keyword evidence="7" id="KW-1208">Phospholipid metabolism</keyword>
<evidence type="ECO:0000256" key="5">
    <source>
        <dbReference type="ARBA" id="ARBA00023098"/>
    </source>
</evidence>
<organism evidence="9 10">
    <name type="scientific">Pseudomonas syringae pv. helianthi</name>
    <dbReference type="NCBI Taxonomy" id="251654"/>
    <lineage>
        <taxon>Bacteria</taxon>
        <taxon>Pseudomonadati</taxon>
        <taxon>Pseudomonadota</taxon>
        <taxon>Gammaproteobacteria</taxon>
        <taxon>Pseudomonadales</taxon>
        <taxon>Pseudomonadaceae</taxon>
        <taxon>Pseudomonas</taxon>
    </lineage>
</organism>
<dbReference type="InterPro" id="IPR001736">
    <property type="entry name" value="PLipase_D/transphosphatidylase"/>
</dbReference>
<comment type="caution">
    <text evidence="9">The sequence shown here is derived from an EMBL/GenBank/DDBJ whole genome shotgun (WGS) entry which is preliminary data.</text>
</comment>
<evidence type="ECO:0000256" key="1">
    <source>
        <dbReference type="ARBA" id="ARBA00010682"/>
    </source>
</evidence>
<dbReference type="GO" id="GO:0008444">
    <property type="term" value="F:CDP-diacylglycerol-glycerol-3-phosphate 3-phosphatidyltransferase activity"/>
    <property type="evidence" value="ECO:0007669"/>
    <property type="project" value="InterPro"/>
</dbReference>
<accession>A0A0P9RAV4</accession>
<evidence type="ECO:0000256" key="6">
    <source>
        <dbReference type="ARBA" id="ARBA00023209"/>
    </source>
</evidence>
<dbReference type="GO" id="GO:0005829">
    <property type="term" value="C:cytosol"/>
    <property type="evidence" value="ECO:0007669"/>
    <property type="project" value="TreeGrafter"/>
</dbReference>
<dbReference type="PIRSF" id="PIRSF000850">
    <property type="entry name" value="Phospholipase_D_PSS"/>
    <property type="match status" value="1"/>
</dbReference>
<dbReference type="PANTHER" id="PTHR12586">
    <property type="entry name" value="CDP-DIACYLGLYCEROL--SERINE O-PHOSPHATIDYLTRANSFERASE"/>
    <property type="match status" value="1"/>
</dbReference>
<dbReference type="Pfam" id="PF13091">
    <property type="entry name" value="PLDc_2"/>
    <property type="match status" value="1"/>
</dbReference>
<reference evidence="9 10" key="1">
    <citation type="submission" date="2015-09" db="EMBL/GenBank/DDBJ databases">
        <title>Genome announcement of multiple Pseudomonas syringae strains.</title>
        <authorList>
            <person name="Thakur S."/>
            <person name="Wang P.W."/>
            <person name="Gong Y."/>
            <person name="Weir B.S."/>
            <person name="Guttman D.S."/>
        </authorList>
    </citation>
    <scope>NUCLEOTIDE SEQUENCE [LARGE SCALE GENOMIC DNA]</scope>
    <source>
        <strain evidence="9 10">ICMP4531</strain>
    </source>
</reference>
<keyword evidence="4" id="KW-0677">Repeat</keyword>
<comment type="similarity">
    <text evidence="1">Belongs to the CDP-alcohol phosphatidyltransferase class-II family.</text>
</comment>
<evidence type="ECO:0000259" key="8">
    <source>
        <dbReference type="PROSITE" id="PS50035"/>
    </source>
</evidence>
<evidence type="ECO:0000256" key="2">
    <source>
        <dbReference type="ARBA" id="ARBA00022516"/>
    </source>
</evidence>
<sequence>MIEPMAASCDAASHPKIDRTSQLQSVSANVANARSSVPDVTQLPMGITSRDASQCFETGQGQPPARNSRVSSCAIGFPIERPMPSTFRRSTLAALRGFALPSDAISIVPSAADYRRCLLERIASATRRIYIIALYLQQDEAGQEILDALYAAKAARPELDVVVLVDWFRAQRGLIGAGRQPGNSTWYQAQNLEYDEEVPIYGVPVQTRELFGVLHLKGSVIDDCVIYSGASINNVYLHKLDKYRLDRYHLIESAPLADSFQNLVQREILPSPAVHRLDLQSPPDSRSLRSEIRAFRSDLKRAAYDTSAGEKENGELRVIPLLGVGPRNNLNRAICDLIASSKIQLTICTPYFNLPVAVTREINRALKRGVQVDIIIGDKTANDFFIDPDEPFKVISALPYLYEISLRRFAHKHQKAIAQQRLNVHLWKHGDNTFHLKGIWVDQRYTLLTGNNLNPRAFNLDLENALLIDDPQGLWSEPRDAEIAHLMRNTQRVNQYDELDTLANYPEGVRKFLKRVSRVRVERLLYRIL</sequence>
<protein>
    <submittedName>
        <fullName evidence="9">Phosphatidylserine synthase</fullName>
    </submittedName>
</protein>
<dbReference type="CDD" id="cd09136">
    <property type="entry name" value="PLDc_PSS_G_neg_2"/>
    <property type="match status" value="1"/>
</dbReference>
<dbReference type="PANTHER" id="PTHR12586:SF1">
    <property type="entry name" value="CDP-DIACYLGLYCEROL--GLYCEROL-3-PHOSPHATE 3-PHOSPHATIDYLTRANSFERASE, MITOCHONDRIAL"/>
    <property type="match status" value="1"/>
</dbReference>
<dbReference type="InterPro" id="IPR016270">
    <property type="entry name" value="PGS1"/>
</dbReference>
<evidence type="ECO:0000313" key="10">
    <source>
        <dbReference type="Proteomes" id="UP000050557"/>
    </source>
</evidence>
<dbReference type="CDD" id="cd09134">
    <property type="entry name" value="PLDc_PSS_G_neg_1"/>
    <property type="match status" value="1"/>
</dbReference>
<dbReference type="AlphaFoldDB" id="A0A0P9RAV4"/>
<dbReference type="NCBIfam" id="NF006946">
    <property type="entry name" value="PRK09428.1"/>
    <property type="match status" value="1"/>
</dbReference>
<gene>
    <name evidence="9" type="ORF">ALO68_05642</name>
</gene>
<name>A0A0P9RAV4_9PSED</name>
<dbReference type="SMART" id="SM00155">
    <property type="entry name" value="PLDc"/>
    <property type="match status" value="2"/>
</dbReference>
<keyword evidence="3" id="KW-0808">Transferase</keyword>
<keyword evidence="2" id="KW-0444">Lipid biosynthesis</keyword>
<evidence type="ECO:0000256" key="7">
    <source>
        <dbReference type="ARBA" id="ARBA00023264"/>
    </source>
</evidence>
<dbReference type="Gene3D" id="3.30.870.10">
    <property type="entry name" value="Endonuclease Chain A"/>
    <property type="match status" value="2"/>
</dbReference>
<evidence type="ECO:0000256" key="3">
    <source>
        <dbReference type="ARBA" id="ARBA00022679"/>
    </source>
</evidence>
<dbReference type="Proteomes" id="UP000050557">
    <property type="component" value="Unassembled WGS sequence"/>
</dbReference>
<dbReference type="EMBL" id="LJQM01000144">
    <property type="protein sequence ID" value="KPX44653.1"/>
    <property type="molecule type" value="Genomic_DNA"/>
</dbReference>
<dbReference type="SUPFAM" id="SSF56024">
    <property type="entry name" value="Phospholipase D/nuclease"/>
    <property type="match status" value="2"/>
</dbReference>
<evidence type="ECO:0000256" key="4">
    <source>
        <dbReference type="ARBA" id="ARBA00022737"/>
    </source>
</evidence>
<evidence type="ECO:0000313" key="9">
    <source>
        <dbReference type="EMBL" id="KPX44653.1"/>
    </source>
</evidence>
<keyword evidence="5" id="KW-0443">Lipid metabolism</keyword>